<dbReference type="PRINTS" id="PR00081">
    <property type="entry name" value="GDHRDH"/>
</dbReference>
<dbReference type="EMBL" id="ML996199">
    <property type="protein sequence ID" value="KAF2731264.1"/>
    <property type="molecule type" value="Genomic_DNA"/>
</dbReference>
<evidence type="ECO:0000256" key="1">
    <source>
        <dbReference type="ARBA" id="ARBA00006484"/>
    </source>
</evidence>
<organism evidence="4 5">
    <name type="scientific">Polyplosphaeria fusca</name>
    <dbReference type="NCBI Taxonomy" id="682080"/>
    <lineage>
        <taxon>Eukaryota</taxon>
        <taxon>Fungi</taxon>
        <taxon>Dikarya</taxon>
        <taxon>Ascomycota</taxon>
        <taxon>Pezizomycotina</taxon>
        <taxon>Dothideomycetes</taxon>
        <taxon>Pleosporomycetidae</taxon>
        <taxon>Pleosporales</taxon>
        <taxon>Tetraplosphaeriaceae</taxon>
        <taxon>Polyplosphaeria</taxon>
    </lineage>
</organism>
<dbReference type="SUPFAM" id="SSF51735">
    <property type="entry name" value="NAD(P)-binding Rossmann-fold domains"/>
    <property type="match status" value="1"/>
</dbReference>
<protein>
    <submittedName>
        <fullName evidence="4">Oxidoreductase-like protein</fullName>
    </submittedName>
</protein>
<dbReference type="AlphaFoldDB" id="A0A9P4UYD1"/>
<evidence type="ECO:0000256" key="2">
    <source>
        <dbReference type="ARBA" id="ARBA00023002"/>
    </source>
</evidence>
<reference evidence="4" key="1">
    <citation type="journal article" date="2020" name="Stud. Mycol.">
        <title>101 Dothideomycetes genomes: a test case for predicting lifestyles and emergence of pathogens.</title>
        <authorList>
            <person name="Haridas S."/>
            <person name="Albert R."/>
            <person name="Binder M."/>
            <person name="Bloem J."/>
            <person name="Labutti K."/>
            <person name="Salamov A."/>
            <person name="Andreopoulos B."/>
            <person name="Baker S."/>
            <person name="Barry K."/>
            <person name="Bills G."/>
            <person name="Bluhm B."/>
            <person name="Cannon C."/>
            <person name="Castanera R."/>
            <person name="Culley D."/>
            <person name="Daum C."/>
            <person name="Ezra D."/>
            <person name="Gonzalez J."/>
            <person name="Henrissat B."/>
            <person name="Kuo A."/>
            <person name="Liang C."/>
            <person name="Lipzen A."/>
            <person name="Lutzoni F."/>
            <person name="Magnuson J."/>
            <person name="Mondo S."/>
            <person name="Nolan M."/>
            <person name="Ohm R."/>
            <person name="Pangilinan J."/>
            <person name="Park H.-J."/>
            <person name="Ramirez L."/>
            <person name="Alfaro M."/>
            <person name="Sun H."/>
            <person name="Tritt A."/>
            <person name="Yoshinaga Y."/>
            <person name="Zwiers L.-H."/>
            <person name="Turgeon B."/>
            <person name="Goodwin S."/>
            <person name="Spatafora J."/>
            <person name="Crous P."/>
            <person name="Grigoriev I."/>
        </authorList>
    </citation>
    <scope>NUCLEOTIDE SEQUENCE</scope>
    <source>
        <strain evidence="4">CBS 125425</strain>
    </source>
</reference>
<keyword evidence="2" id="KW-0560">Oxidoreductase</keyword>
<dbReference type="Pfam" id="PF00106">
    <property type="entry name" value="adh_short"/>
    <property type="match status" value="1"/>
</dbReference>
<comment type="caution">
    <text evidence="4">The sequence shown here is derived from an EMBL/GenBank/DDBJ whole genome shotgun (WGS) entry which is preliminary data.</text>
</comment>
<dbReference type="PANTHER" id="PTHR42760:SF37">
    <property type="entry name" value="CLAVALDEHYDE DEHYDROGENASE"/>
    <property type="match status" value="1"/>
</dbReference>
<proteinExistence type="inferred from homology"/>
<evidence type="ECO:0000313" key="5">
    <source>
        <dbReference type="Proteomes" id="UP000799444"/>
    </source>
</evidence>
<keyword evidence="5" id="KW-1185">Reference proteome</keyword>
<evidence type="ECO:0000313" key="4">
    <source>
        <dbReference type="EMBL" id="KAF2731264.1"/>
    </source>
</evidence>
<comment type="similarity">
    <text evidence="1">Belongs to the short-chain dehydrogenases/reductases (SDR) family.</text>
</comment>
<sequence length="283" mass="30555">MADQTFDPDMYTKMLQLTKTYHRDIYPAIDPQQKAAGKVVLILGASRGLGKALAQLWASAGASTLILTARTLSALDSVTTSIHSTSPHTTVLPLACDVSSPTAMSALFSTLHSRFPTLNTVIANAGVVSQGSTFPRIGEMSPEDYWTDFEVNTRGTHLAAHYFVSLFGGKGTFVSVVSGTAAVTMGGLSSYSISKLACIRMIEHLAIEYPQLRAFALDPGIVRDVAAVEAFMPFAFDTVELIAAMSIWLDSSEAAWKLRGGYVHCTWDVEELEKHADEIEEKG</sequence>
<feature type="non-terminal residue" evidence="4">
    <location>
        <position position="283"/>
    </location>
</feature>
<evidence type="ECO:0000259" key="3">
    <source>
        <dbReference type="SMART" id="SM00822"/>
    </source>
</evidence>
<dbReference type="InterPro" id="IPR002347">
    <property type="entry name" value="SDR_fam"/>
</dbReference>
<name>A0A9P4UYD1_9PLEO</name>
<dbReference type="CDD" id="cd05233">
    <property type="entry name" value="SDR_c"/>
    <property type="match status" value="1"/>
</dbReference>
<dbReference type="InterPro" id="IPR036291">
    <property type="entry name" value="NAD(P)-bd_dom_sf"/>
</dbReference>
<dbReference type="OrthoDB" id="1933717at2759"/>
<dbReference type="SMART" id="SM00822">
    <property type="entry name" value="PKS_KR"/>
    <property type="match status" value="1"/>
</dbReference>
<accession>A0A9P4UYD1</accession>
<dbReference type="PANTHER" id="PTHR42760">
    <property type="entry name" value="SHORT-CHAIN DEHYDROGENASES/REDUCTASES FAMILY MEMBER"/>
    <property type="match status" value="1"/>
</dbReference>
<dbReference type="GO" id="GO:0016616">
    <property type="term" value="F:oxidoreductase activity, acting on the CH-OH group of donors, NAD or NADP as acceptor"/>
    <property type="evidence" value="ECO:0007669"/>
    <property type="project" value="UniProtKB-ARBA"/>
</dbReference>
<dbReference type="Gene3D" id="3.40.50.720">
    <property type="entry name" value="NAD(P)-binding Rossmann-like Domain"/>
    <property type="match status" value="1"/>
</dbReference>
<dbReference type="Proteomes" id="UP000799444">
    <property type="component" value="Unassembled WGS sequence"/>
</dbReference>
<dbReference type="InterPro" id="IPR057326">
    <property type="entry name" value="KR_dom"/>
</dbReference>
<feature type="domain" description="Ketoreductase" evidence="3">
    <location>
        <begin position="38"/>
        <end position="225"/>
    </location>
</feature>
<gene>
    <name evidence="4" type="ORF">EJ04DRAFT_472205</name>
</gene>